<dbReference type="OrthoDB" id="9814509at2"/>
<dbReference type="Gene3D" id="3.40.50.11310">
    <property type="entry name" value="Bacterial phosphonate metabolism protein PhnH"/>
    <property type="match status" value="1"/>
</dbReference>
<dbReference type="STRING" id="1612624.ADU59_20895"/>
<dbReference type="SUPFAM" id="SSF159709">
    <property type="entry name" value="PhnH-like"/>
    <property type="match status" value="1"/>
</dbReference>
<sequence length="206" mass="21606">MGTQAEIHASAYTGAFTDPVFQSQSVFRALMDAMARPGTIAPLGALAKPPAPLGAGAGAIALTLCDDGTPVWLTAALIHSSVPAWLSFHTGAPVTDVKPEARFVFIEAGGLVPGFDQFALGTQEYPDRSATLVLEISALNGGPEFAATGPGIKGETIVAPQGLPEIFLTLWAENRTLFPRGVDLILVAGTDILCLPRTTQLRRREI</sequence>
<dbReference type="AlphaFoldDB" id="A0A1C7NXE2"/>
<dbReference type="RefSeq" id="WP_068956108.1">
    <property type="nucleotide sequence ID" value="NZ_LGLV01000013.1"/>
</dbReference>
<dbReference type="InterPro" id="IPR008772">
    <property type="entry name" value="Phosphonate_metab_PhnH"/>
</dbReference>
<organism evidence="1 2">
    <name type="scientific">Pararhizobium polonicum</name>
    <dbReference type="NCBI Taxonomy" id="1612624"/>
    <lineage>
        <taxon>Bacteria</taxon>
        <taxon>Pseudomonadati</taxon>
        <taxon>Pseudomonadota</taxon>
        <taxon>Alphaproteobacteria</taxon>
        <taxon>Hyphomicrobiales</taxon>
        <taxon>Rhizobiaceae</taxon>
        <taxon>Rhizobium/Agrobacterium group</taxon>
        <taxon>Pararhizobium</taxon>
    </lineage>
</organism>
<gene>
    <name evidence="1" type="ORF">ADU59_20895</name>
</gene>
<dbReference type="NCBIfam" id="TIGR03292">
    <property type="entry name" value="PhnH_redo"/>
    <property type="match status" value="1"/>
</dbReference>
<name>A0A1C7NXE2_9HYPH</name>
<keyword evidence="2" id="KW-1185">Reference proteome</keyword>
<dbReference type="Proteomes" id="UP000093111">
    <property type="component" value="Unassembled WGS sequence"/>
</dbReference>
<evidence type="ECO:0000313" key="1">
    <source>
        <dbReference type="EMBL" id="OBZ93690.1"/>
    </source>
</evidence>
<dbReference type="PIRSF" id="PIRSF020680">
    <property type="entry name" value="PhnH"/>
    <property type="match status" value="1"/>
</dbReference>
<reference evidence="1 2" key="1">
    <citation type="journal article" date="2016" name="Syst. Appl. Microbiol.">
        <title>Pararhizobium polonicum sp. nov. isolated from tumors on stone fruit rootstocks.</title>
        <authorList>
            <person name="Pulawska J."/>
            <person name="Kuzmanovic N."/>
            <person name="Willems A."/>
            <person name="Pothier J.F."/>
        </authorList>
    </citation>
    <scope>NUCLEOTIDE SEQUENCE [LARGE SCALE GENOMIC DNA]</scope>
    <source>
        <strain evidence="1 2">F5.1</strain>
    </source>
</reference>
<comment type="caution">
    <text evidence="1">The sequence shown here is derived from an EMBL/GenBank/DDBJ whole genome shotgun (WGS) entry which is preliminary data.</text>
</comment>
<accession>A0A1C7NXE2</accession>
<dbReference type="InterPro" id="IPR038058">
    <property type="entry name" value="PhnH-like_sp"/>
</dbReference>
<evidence type="ECO:0000313" key="2">
    <source>
        <dbReference type="Proteomes" id="UP000093111"/>
    </source>
</evidence>
<proteinExistence type="predicted"/>
<dbReference type="EMBL" id="LGLV01000013">
    <property type="protein sequence ID" value="OBZ93690.1"/>
    <property type="molecule type" value="Genomic_DNA"/>
</dbReference>
<dbReference type="PATRIC" id="fig|1612624.7.peg.6158"/>
<protein>
    <submittedName>
        <fullName evidence="1">Protein phnH</fullName>
    </submittedName>
</protein>
<dbReference type="Pfam" id="PF05845">
    <property type="entry name" value="PhnH"/>
    <property type="match status" value="1"/>
</dbReference>
<dbReference type="GO" id="GO:0019634">
    <property type="term" value="P:organic phosphonate metabolic process"/>
    <property type="evidence" value="ECO:0007669"/>
    <property type="project" value="InterPro"/>
</dbReference>